<evidence type="ECO:0000313" key="4">
    <source>
        <dbReference type="Proteomes" id="UP000273083"/>
    </source>
</evidence>
<evidence type="ECO:0000313" key="3">
    <source>
        <dbReference type="EMBL" id="ROR25339.1"/>
    </source>
</evidence>
<dbReference type="Pfam" id="PF02540">
    <property type="entry name" value="NAD_synthase"/>
    <property type="match status" value="1"/>
</dbReference>
<organism evidence="3 4">
    <name type="scientific">Mobilisporobacter senegalensis</name>
    <dbReference type="NCBI Taxonomy" id="1329262"/>
    <lineage>
        <taxon>Bacteria</taxon>
        <taxon>Bacillati</taxon>
        <taxon>Bacillota</taxon>
        <taxon>Clostridia</taxon>
        <taxon>Lachnospirales</taxon>
        <taxon>Lachnospiraceae</taxon>
        <taxon>Mobilisporobacter</taxon>
    </lineage>
</organism>
<sequence>MTLQEKYSFLKNYIKDLGSLAVAYSGGVDSTFLLKVAYDVLGDKVIAVTATSSTYPQREFEEAKRWIKDIGATHIIIESEELDIEGFTENPTNRCYYCKKELFHKVKEEALQRNIQYVADGSNFDDLGDYRPGMQAAAELSVVSPLKLSKMTKEDIRILSKELDLPTWSKPAFACLSSRFPYGHKITREKLSMVERAENYLIDLGFRQLRVRHHDDTARIELGEKEFERFVDKDLMRQVGKEFKEIGFTYVTLDLNGYRTGSMNEVLKDI</sequence>
<keyword evidence="4" id="KW-1185">Reference proteome</keyword>
<dbReference type="Gene3D" id="3.40.50.620">
    <property type="entry name" value="HUPs"/>
    <property type="match status" value="1"/>
</dbReference>
<accession>A0A3N1XF45</accession>
<dbReference type="SUPFAM" id="SSF52402">
    <property type="entry name" value="Adenine nucleotide alpha hydrolases-like"/>
    <property type="match status" value="1"/>
</dbReference>
<dbReference type="InterPro" id="IPR022310">
    <property type="entry name" value="NAD/GMP_synthase"/>
</dbReference>
<feature type="active site" description="Nucleophile and sulfur donor" evidence="1">
    <location>
        <position position="175"/>
    </location>
</feature>
<dbReference type="InterPro" id="IPR052188">
    <property type="entry name" value="Ni-pincer_cofactor_biosynth"/>
</dbReference>
<dbReference type="AlphaFoldDB" id="A0A3N1XF45"/>
<name>A0A3N1XF45_9FIRM</name>
<dbReference type="RefSeq" id="WP_123610474.1">
    <property type="nucleotide sequence ID" value="NZ_RJVG01000011.1"/>
</dbReference>
<proteinExistence type="predicted"/>
<dbReference type="GO" id="GO:0006163">
    <property type="term" value="P:purine nucleotide metabolic process"/>
    <property type="evidence" value="ECO:0007669"/>
    <property type="project" value="UniProtKB-ARBA"/>
</dbReference>
<dbReference type="PANTHER" id="PTHR43169:SF2">
    <property type="entry name" value="NAD_GMP SYNTHASE DOMAIN-CONTAINING PROTEIN"/>
    <property type="match status" value="1"/>
</dbReference>
<dbReference type="PIRSF" id="PIRSF006661">
    <property type="entry name" value="PP-lp_UCP006661"/>
    <property type="match status" value="1"/>
</dbReference>
<protein>
    <recommendedName>
        <fullName evidence="2">NAD/GMP synthase domain-containing protein</fullName>
    </recommendedName>
</protein>
<reference evidence="3 4" key="1">
    <citation type="submission" date="2018-11" db="EMBL/GenBank/DDBJ databases">
        <title>Genomic Encyclopedia of Type Strains, Phase IV (KMG-IV): sequencing the most valuable type-strain genomes for metagenomic binning, comparative biology and taxonomic classification.</title>
        <authorList>
            <person name="Goeker M."/>
        </authorList>
    </citation>
    <scope>NUCLEOTIDE SEQUENCE [LARGE SCALE GENOMIC DNA]</scope>
    <source>
        <strain evidence="3 4">DSM 26537</strain>
    </source>
</reference>
<dbReference type="OrthoDB" id="9776919at2"/>
<dbReference type="PANTHER" id="PTHR43169">
    <property type="entry name" value="EXSB FAMILY PROTEIN"/>
    <property type="match status" value="1"/>
</dbReference>
<dbReference type="NCBIfam" id="TIGR00268">
    <property type="entry name" value="ATP-dependent sacrificial sulfur transferase LarE"/>
    <property type="match status" value="1"/>
</dbReference>
<dbReference type="CDD" id="cd01990">
    <property type="entry name" value="LarE-like"/>
    <property type="match status" value="1"/>
</dbReference>
<evidence type="ECO:0000256" key="1">
    <source>
        <dbReference type="PIRSR" id="PIRSR006661-1"/>
    </source>
</evidence>
<gene>
    <name evidence="3" type="ORF">EDD66_111101</name>
</gene>
<dbReference type="Proteomes" id="UP000273083">
    <property type="component" value="Unassembled WGS sequence"/>
</dbReference>
<dbReference type="InterPro" id="IPR005232">
    <property type="entry name" value="LarE"/>
</dbReference>
<dbReference type="GO" id="GO:0016783">
    <property type="term" value="F:sulfurtransferase activity"/>
    <property type="evidence" value="ECO:0007669"/>
    <property type="project" value="InterPro"/>
</dbReference>
<feature type="domain" description="NAD/GMP synthase" evidence="2">
    <location>
        <begin position="4"/>
        <end position="93"/>
    </location>
</feature>
<dbReference type="InterPro" id="IPR014729">
    <property type="entry name" value="Rossmann-like_a/b/a_fold"/>
</dbReference>
<comment type="caution">
    <text evidence="3">The sequence shown here is derived from an EMBL/GenBank/DDBJ whole genome shotgun (WGS) entry which is preliminary data.</text>
</comment>
<evidence type="ECO:0000259" key="2">
    <source>
        <dbReference type="Pfam" id="PF02540"/>
    </source>
</evidence>
<dbReference type="EMBL" id="RJVG01000011">
    <property type="protein sequence ID" value="ROR25339.1"/>
    <property type="molecule type" value="Genomic_DNA"/>
</dbReference>